<dbReference type="Pfam" id="PF00092">
    <property type="entry name" value="VWA"/>
    <property type="match status" value="1"/>
</dbReference>
<evidence type="ECO:0000313" key="2">
    <source>
        <dbReference type="EMBL" id="MCY0146203.1"/>
    </source>
</evidence>
<evidence type="ECO:0000313" key="3">
    <source>
        <dbReference type="Proteomes" id="UP001073227"/>
    </source>
</evidence>
<dbReference type="SMART" id="SM00327">
    <property type="entry name" value="VWA"/>
    <property type="match status" value="1"/>
</dbReference>
<feature type="domain" description="VWFA" evidence="1">
    <location>
        <begin position="163"/>
        <end position="351"/>
    </location>
</feature>
<accession>A0ABT3Z362</accession>
<organism evidence="2 3">
    <name type="scientific">Hoeflea algicola</name>
    <dbReference type="NCBI Taxonomy" id="2983763"/>
    <lineage>
        <taxon>Bacteria</taxon>
        <taxon>Pseudomonadati</taxon>
        <taxon>Pseudomonadota</taxon>
        <taxon>Alphaproteobacteria</taxon>
        <taxon>Hyphomicrobiales</taxon>
        <taxon>Rhizobiaceae</taxon>
        <taxon>Hoeflea</taxon>
    </lineage>
</organism>
<reference evidence="2" key="1">
    <citation type="submission" date="2022-10" db="EMBL/GenBank/DDBJ databases">
        <title>Hoeflea sp. G2-23, isolated from marine algae.</title>
        <authorList>
            <person name="Kristyanto S."/>
            <person name="Kim J.M."/>
            <person name="Jeon C.O."/>
        </authorList>
    </citation>
    <scope>NUCLEOTIDE SEQUENCE</scope>
    <source>
        <strain evidence="2">G2-23</strain>
    </source>
</reference>
<dbReference type="InterPro" id="IPR036465">
    <property type="entry name" value="vWFA_dom_sf"/>
</dbReference>
<dbReference type="Gene3D" id="3.40.50.410">
    <property type="entry name" value="von Willebrand factor, type A domain"/>
    <property type="match status" value="1"/>
</dbReference>
<sequence length="364" mass="39347">MARSIVKSSFRKFLRNRNGNFAMMAAITLPVLFMAGSLAVDTTNVMSMKTRLQDAVDSAALATATRLLQEKDLTAVEAKAFAEKFLDGQIEEDLSAFSNMSVKPIVTVLPVTLKNGVVWKVSISLVGTQSLTPMARMLGKDEMSVNVVGMAESGSESSKGSLSMALVLDKSGSMGWTMDGLIKMTVLKTAVTGLLTQFDLADPDMKFVRLGGVSYDTQVDSKQKLKWGTKSTGKFVAKLSAEGGTDSSDAFEWAYEQVTDNNEDKEHLKESGQVPTKYIVFMTDGDNNYNSADTSTKLLCNTAKKNGVIVYTVAFAAPTRGKELLSYCATSSAHFFDAKNSVELVAAFKNIGQQTSEVVSRLTQ</sequence>
<dbReference type="RefSeq" id="WP_267651890.1">
    <property type="nucleotide sequence ID" value="NZ_JAOVZR010000001.1"/>
</dbReference>
<name>A0ABT3Z362_9HYPH</name>
<dbReference type="PROSITE" id="PS50234">
    <property type="entry name" value="VWFA"/>
    <property type="match status" value="1"/>
</dbReference>
<dbReference type="InterPro" id="IPR028087">
    <property type="entry name" value="Tad_N"/>
</dbReference>
<dbReference type="Proteomes" id="UP001073227">
    <property type="component" value="Unassembled WGS sequence"/>
</dbReference>
<evidence type="ECO:0000259" key="1">
    <source>
        <dbReference type="PROSITE" id="PS50234"/>
    </source>
</evidence>
<comment type="caution">
    <text evidence="2">The sequence shown here is derived from an EMBL/GenBank/DDBJ whole genome shotgun (WGS) entry which is preliminary data.</text>
</comment>
<gene>
    <name evidence="2" type="ORF">OEG84_00325</name>
</gene>
<dbReference type="InterPro" id="IPR002035">
    <property type="entry name" value="VWF_A"/>
</dbReference>
<dbReference type="SUPFAM" id="SSF53300">
    <property type="entry name" value="vWA-like"/>
    <property type="match status" value="1"/>
</dbReference>
<dbReference type="EMBL" id="JAOVZR010000001">
    <property type="protein sequence ID" value="MCY0146203.1"/>
    <property type="molecule type" value="Genomic_DNA"/>
</dbReference>
<dbReference type="Pfam" id="PF13400">
    <property type="entry name" value="Tad"/>
    <property type="match status" value="1"/>
</dbReference>
<keyword evidence="3" id="KW-1185">Reference proteome</keyword>
<dbReference type="CDD" id="cd00198">
    <property type="entry name" value="vWFA"/>
    <property type="match status" value="1"/>
</dbReference>
<protein>
    <submittedName>
        <fullName evidence="2">TadE/TadG family protein</fullName>
    </submittedName>
</protein>
<proteinExistence type="predicted"/>